<accession>A0ACB7S3T4</accession>
<name>A0ACB7S3T4_HYAAI</name>
<keyword evidence="2" id="KW-1185">Reference proteome</keyword>
<comment type="caution">
    <text evidence="1">The sequence shown here is derived from an EMBL/GenBank/DDBJ whole genome shotgun (WGS) entry which is preliminary data.</text>
</comment>
<gene>
    <name evidence="1" type="ORF">HPB50_018862</name>
</gene>
<evidence type="ECO:0000313" key="1">
    <source>
        <dbReference type="EMBL" id="KAH6928736.1"/>
    </source>
</evidence>
<evidence type="ECO:0000313" key="2">
    <source>
        <dbReference type="Proteomes" id="UP000821845"/>
    </source>
</evidence>
<dbReference type="EMBL" id="CM023486">
    <property type="protein sequence ID" value="KAH6928736.1"/>
    <property type="molecule type" value="Genomic_DNA"/>
</dbReference>
<proteinExistence type="predicted"/>
<dbReference type="Proteomes" id="UP000821845">
    <property type="component" value="Chromosome 6"/>
</dbReference>
<reference evidence="1" key="1">
    <citation type="submission" date="2020-05" db="EMBL/GenBank/DDBJ databases">
        <title>Large-scale comparative analyses of tick genomes elucidate their genetic diversity and vector capacities.</title>
        <authorList>
            <person name="Jia N."/>
            <person name="Wang J."/>
            <person name="Shi W."/>
            <person name="Du L."/>
            <person name="Sun Y."/>
            <person name="Zhan W."/>
            <person name="Jiang J."/>
            <person name="Wang Q."/>
            <person name="Zhang B."/>
            <person name="Ji P."/>
            <person name="Sakyi L.B."/>
            <person name="Cui X."/>
            <person name="Yuan T."/>
            <person name="Jiang B."/>
            <person name="Yang W."/>
            <person name="Lam T.T.-Y."/>
            <person name="Chang Q."/>
            <person name="Ding S."/>
            <person name="Wang X."/>
            <person name="Zhu J."/>
            <person name="Ruan X."/>
            <person name="Zhao L."/>
            <person name="Wei J."/>
            <person name="Que T."/>
            <person name="Du C."/>
            <person name="Cheng J."/>
            <person name="Dai P."/>
            <person name="Han X."/>
            <person name="Huang E."/>
            <person name="Gao Y."/>
            <person name="Liu J."/>
            <person name="Shao H."/>
            <person name="Ye R."/>
            <person name="Li L."/>
            <person name="Wei W."/>
            <person name="Wang X."/>
            <person name="Wang C."/>
            <person name="Yang T."/>
            <person name="Huo Q."/>
            <person name="Li W."/>
            <person name="Guo W."/>
            <person name="Chen H."/>
            <person name="Zhou L."/>
            <person name="Ni X."/>
            <person name="Tian J."/>
            <person name="Zhou Y."/>
            <person name="Sheng Y."/>
            <person name="Liu T."/>
            <person name="Pan Y."/>
            <person name="Xia L."/>
            <person name="Li J."/>
            <person name="Zhao F."/>
            <person name="Cao W."/>
        </authorList>
    </citation>
    <scope>NUCLEOTIDE SEQUENCE</scope>
    <source>
        <strain evidence="1">Hyas-2018</strain>
    </source>
</reference>
<protein>
    <submittedName>
        <fullName evidence="1">Uncharacterized protein</fullName>
    </submittedName>
</protein>
<organism evidence="1 2">
    <name type="scientific">Hyalomma asiaticum</name>
    <name type="common">Tick</name>
    <dbReference type="NCBI Taxonomy" id="266040"/>
    <lineage>
        <taxon>Eukaryota</taxon>
        <taxon>Metazoa</taxon>
        <taxon>Ecdysozoa</taxon>
        <taxon>Arthropoda</taxon>
        <taxon>Chelicerata</taxon>
        <taxon>Arachnida</taxon>
        <taxon>Acari</taxon>
        <taxon>Parasitiformes</taxon>
        <taxon>Ixodida</taxon>
        <taxon>Ixodoidea</taxon>
        <taxon>Ixodidae</taxon>
        <taxon>Hyalomminae</taxon>
        <taxon>Hyalomma</taxon>
    </lineage>
</organism>
<sequence>MSRRDDNVLLACVRRVRRDIADIVRDPPPGIYIAPDENDITRIDALVVGPPGTPYQGGFLLFHLAFPPEYPIRPPEVRFLNADAGQAQLHPLFLQDGRVSVSILDTCRGLDEWSSAQSLCSLLVSIQSLLAEDPYYEQEMFHGMYRNKETYREKANKYKAYVHHEVFRVTVCDAVENCLQERSVYPPVLRETVLKLFLECYERYEESVSSRLHLNATAMPDPDNLIFGTEGTHRGTYRYEELLERLRDLKAKVEKRGQPMETDA</sequence>